<keyword evidence="3" id="KW-1185">Reference proteome</keyword>
<dbReference type="InterPro" id="IPR048147">
    <property type="entry name" value="CBO0543-like"/>
</dbReference>
<reference evidence="2 3" key="1">
    <citation type="submission" date="2017-07" db="EMBL/GenBank/DDBJ databases">
        <title>Virgibacillus sp. LM2416.</title>
        <authorList>
            <person name="Tak E.J."/>
            <person name="Bae J.-W."/>
        </authorList>
    </citation>
    <scope>NUCLEOTIDE SEQUENCE [LARGE SCALE GENOMIC DNA]</scope>
    <source>
        <strain evidence="2 3">LM2416</strain>
    </source>
</reference>
<keyword evidence="1" id="KW-0812">Transmembrane</keyword>
<dbReference type="Proteomes" id="UP000198312">
    <property type="component" value="Chromosome"/>
</dbReference>
<dbReference type="AlphaFoldDB" id="A0A220U9B6"/>
<dbReference type="OrthoDB" id="2591789at2"/>
<keyword evidence="1" id="KW-1133">Transmembrane helix</keyword>
<protein>
    <submittedName>
        <fullName evidence="2">Uncharacterized protein</fullName>
    </submittedName>
</protein>
<sequence length="188" mass="22337">MLNKAITKHEETSQMYLEYWKLYSHMGTWQFWVIFVCLFALPLIVLYFTIDREKIFLIGFYGFNINVWLTFVANIGTGIGWWDYPYMLIPIISTGFSVNSAFVPVLFMLVYQWTLNNKKNFYFYSLLTAIILTFVLDPLLVSFDFLTFSKEFNYFLLLLIYTSIFLFSKLITSIFVYMQKTKNKQPSA</sequence>
<organism evidence="2 3">
    <name type="scientific">Virgibacillus phasianinus</name>
    <dbReference type="NCBI Taxonomy" id="2017483"/>
    <lineage>
        <taxon>Bacteria</taxon>
        <taxon>Bacillati</taxon>
        <taxon>Bacillota</taxon>
        <taxon>Bacilli</taxon>
        <taxon>Bacillales</taxon>
        <taxon>Bacillaceae</taxon>
        <taxon>Virgibacillus</taxon>
    </lineage>
</organism>
<feature type="transmembrane region" description="Helical" evidence="1">
    <location>
        <begin position="155"/>
        <end position="178"/>
    </location>
</feature>
<dbReference type="KEGG" id="vil:CFK37_08515"/>
<keyword evidence="1" id="KW-0472">Membrane</keyword>
<gene>
    <name evidence="2" type="ORF">CFK37_08515</name>
</gene>
<name>A0A220U9B6_9BACI</name>
<dbReference type="NCBIfam" id="NF041644">
    <property type="entry name" value="CBO0543_fam"/>
    <property type="match status" value="1"/>
</dbReference>
<evidence type="ECO:0000256" key="1">
    <source>
        <dbReference type="SAM" id="Phobius"/>
    </source>
</evidence>
<accession>A0A220U9B6</accession>
<evidence type="ECO:0000313" key="3">
    <source>
        <dbReference type="Proteomes" id="UP000198312"/>
    </source>
</evidence>
<proteinExistence type="predicted"/>
<feature type="transmembrane region" description="Helical" evidence="1">
    <location>
        <begin position="88"/>
        <end position="109"/>
    </location>
</feature>
<evidence type="ECO:0000313" key="2">
    <source>
        <dbReference type="EMBL" id="ASK64333.1"/>
    </source>
</evidence>
<dbReference type="EMBL" id="CP022315">
    <property type="protein sequence ID" value="ASK64333.1"/>
    <property type="molecule type" value="Genomic_DNA"/>
</dbReference>
<feature type="transmembrane region" description="Helical" evidence="1">
    <location>
        <begin position="55"/>
        <end position="82"/>
    </location>
</feature>
<feature type="transmembrane region" description="Helical" evidence="1">
    <location>
        <begin position="29"/>
        <end position="48"/>
    </location>
</feature>
<feature type="transmembrane region" description="Helical" evidence="1">
    <location>
        <begin position="121"/>
        <end position="143"/>
    </location>
</feature>